<accession>A0A845PR80</accession>
<gene>
    <name evidence="1" type="ORF">GNY06_01710</name>
</gene>
<keyword evidence="2" id="KW-1185">Reference proteome</keyword>
<dbReference type="Proteomes" id="UP000553459">
    <property type="component" value="Unassembled WGS sequence"/>
</dbReference>
<protein>
    <recommendedName>
        <fullName evidence="3">DUF4157 domain-containing protein</fullName>
    </recommendedName>
</protein>
<evidence type="ECO:0008006" key="3">
    <source>
        <dbReference type="Google" id="ProtNLM"/>
    </source>
</evidence>
<evidence type="ECO:0000313" key="1">
    <source>
        <dbReference type="EMBL" id="NAW50155.1"/>
    </source>
</evidence>
<comment type="caution">
    <text evidence="1">The sequence shown here is derived from an EMBL/GenBank/DDBJ whole genome shotgun (WGS) entry which is preliminary data.</text>
</comment>
<dbReference type="EMBL" id="JAAABJ010000210">
    <property type="protein sequence ID" value="NAW50155.1"/>
    <property type="molecule type" value="Genomic_DNA"/>
</dbReference>
<dbReference type="AlphaFoldDB" id="A0A845PR80"/>
<proteinExistence type="predicted"/>
<dbReference type="RefSeq" id="WP_166518520.1">
    <property type="nucleotide sequence ID" value="NZ_JAAABJ010000210.1"/>
</dbReference>
<reference evidence="1 2" key="1">
    <citation type="submission" date="2019-11" db="EMBL/GenBank/DDBJ databases">
        <title>Characterization of Elizabethkingia argenteiflava sp. nov., isolated from inner surface of Soybean Pods.</title>
        <authorList>
            <person name="Mo S."/>
        </authorList>
    </citation>
    <scope>NUCLEOTIDE SEQUENCE [LARGE SCALE GENOMIC DNA]</scope>
    <source>
        <strain evidence="1 2">YB22</strain>
    </source>
</reference>
<evidence type="ECO:0000313" key="2">
    <source>
        <dbReference type="Proteomes" id="UP000553459"/>
    </source>
</evidence>
<sequence>MILVCRSLFKNTKITAMALYPFIILNKKELRRDEVLLNHEKIHLRQQLELLIIFFYLLYGLEYILKRIKLGDPYQAYRSISFEREAHDKEEDIDYLRHRKFWNFIKYW</sequence>
<name>A0A845PR80_9FLAO</name>
<organism evidence="1 2">
    <name type="scientific">Elizabethkingia argenteiflava</name>
    <dbReference type="NCBI Taxonomy" id="2681556"/>
    <lineage>
        <taxon>Bacteria</taxon>
        <taxon>Pseudomonadati</taxon>
        <taxon>Bacteroidota</taxon>
        <taxon>Flavobacteriia</taxon>
        <taxon>Flavobacteriales</taxon>
        <taxon>Weeksellaceae</taxon>
        <taxon>Elizabethkingia</taxon>
    </lineage>
</organism>